<comment type="caution">
    <text evidence="1">The sequence shown here is derived from an EMBL/GenBank/DDBJ whole genome shotgun (WGS) entry which is preliminary data.</text>
</comment>
<name>A0A0G0QZB7_9BACT</name>
<evidence type="ECO:0008006" key="3">
    <source>
        <dbReference type="Google" id="ProtNLM"/>
    </source>
</evidence>
<sequence>MNKEMRHFEKSANIKASPQEIFEYADNHANFSAHMSKSSWMMAGGKMETQVDEGKGQKVGSHIRLKGKILGINLYLDEFVTVHEHPFRKAWQTVGDLSLLVIGHYKMGLEINPENNESKFKVYIDYELPGSFRTRWLGYLFGRIYAKWCVNQMLQDTYKHFSQN</sequence>
<dbReference type="EMBL" id="LBYB01000001">
    <property type="protein sequence ID" value="KKR42786.1"/>
    <property type="molecule type" value="Genomic_DNA"/>
</dbReference>
<dbReference type="InterPro" id="IPR023393">
    <property type="entry name" value="START-like_dom_sf"/>
</dbReference>
<organism evidence="1 2">
    <name type="scientific">Candidatus Daviesbacteria bacterium GW2011_GWC2_40_12</name>
    <dbReference type="NCBI Taxonomy" id="1618431"/>
    <lineage>
        <taxon>Bacteria</taxon>
        <taxon>Candidatus Daviesiibacteriota</taxon>
    </lineage>
</organism>
<dbReference type="Proteomes" id="UP000034881">
    <property type="component" value="Unassembled WGS sequence"/>
</dbReference>
<dbReference type="SUPFAM" id="SSF55961">
    <property type="entry name" value="Bet v1-like"/>
    <property type="match status" value="1"/>
</dbReference>
<protein>
    <recommendedName>
        <fullName evidence="3">SRPBCC family protein</fullName>
    </recommendedName>
</protein>
<accession>A0A0G0QZB7</accession>
<dbReference type="AlphaFoldDB" id="A0A0G0QZB7"/>
<gene>
    <name evidence="1" type="ORF">UT77_C0001G0237</name>
</gene>
<evidence type="ECO:0000313" key="2">
    <source>
        <dbReference type="Proteomes" id="UP000034881"/>
    </source>
</evidence>
<evidence type="ECO:0000313" key="1">
    <source>
        <dbReference type="EMBL" id="KKR42786.1"/>
    </source>
</evidence>
<proteinExistence type="predicted"/>
<reference evidence="1 2" key="1">
    <citation type="journal article" date="2015" name="Nature">
        <title>rRNA introns, odd ribosomes, and small enigmatic genomes across a large radiation of phyla.</title>
        <authorList>
            <person name="Brown C.T."/>
            <person name="Hug L.A."/>
            <person name="Thomas B.C."/>
            <person name="Sharon I."/>
            <person name="Castelle C.J."/>
            <person name="Singh A."/>
            <person name="Wilkins M.J."/>
            <person name="Williams K.H."/>
            <person name="Banfield J.F."/>
        </authorList>
    </citation>
    <scope>NUCLEOTIDE SEQUENCE [LARGE SCALE GENOMIC DNA]</scope>
</reference>
<dbReference type="Gene3D" id="3.30.530.20">
    <property type="match status" value="1"/>
</dbReference>